<dbReference type="Proteomes" id="UP000677228">
    <property type="component" value="Unassembled WGS sequence"/>
</dbReference>
<comment type="caution">
    <text evidence="3">The sequence shown here is derived from an EMBL/GenBank/DDBJ whole genome shotgun (WGS) entry which is preliminary data.</text>
</comment>
<feature type="non-terminal residue" evidence="3">
    <location>
        <position position="1"/>
    </location>
</feature>
<evidence type="ECO:0000256" key="1">
    <source>
        <dbReference type="RuleBase" id="RU004489"/>
    </source>
</evidence>
<keyword evidence="1" id="KW-0217">Developmental protein</keyword>
<comment type="similarity">
    <text evidence="1">Belongs to the COE family.</text>
</comment>
<dbReference type="Proteomes" id="UP000682733">
    <property type="component" value="Unassembled WGS sequence"/>
</dbReference>
<keyword evidence="1" id="KW-0479">Metal-binding</keyword>
<dbReference type="EMBL" id="CAJNOK010022921">
    <property type="protein sequence ID" value="CAF1355283.1"/>
    <property type="molecule type" value="Genomic_DNA"/>
</dbReference>
<keyword evidence="1" id="KW-0863">Zinc-finger</keyword>
<organism evidence="3 5">
    <name type="scientific">Didymodactylos carnosus</name>
    <dbReference type="NCBI Taxonomy" id="1234261"/>
    <lineage>
        <taxon>Eukaryota</taxon>
        <taxon>Metazoa</taxon>
        <taxon>Spiralia</taxon>
        <taxon>Gnathifera</taxon>
        <taxon>Rotifera</taxon>
        <taxon>Eurotatoria</taxon>
        <taxon>Bdelloidea</taxon>
        <taxon>Philodinida</taxon>
        <taxon>Philodinidae</taxon>
        <taxon>Didymodactylos</taxon>
    </lineage>
</organism>
<keyword evidence="1" id="KW-0539">Nucleus</keyword>
<dbReference type="GO" id="GO:0003677">
    <property type="term" value="F:DNA binding"/>
    <property type="evidence" value="ECO:0007669"/>
    <property type="project" value="UniProtKB-KW"/>
</dbReference>
<keyword evidence="1" id="KW-0804">Transcription</keyword>
<protein>
    <recommendedName>
        <fullName evidence="2">Transcription factor COE DNA-binding domain-containing protein</fullName>
    </recommendedName>
</protein>
<dbReference type="InterPro" id="IPR018350">
    <property type="entry name" value="Transcription_factor_COE_CS"/>
</dbReference>
<evidence type="ECO:0000313" key="4">
    <source>
        <dbReference type="EMBL" id="CAF4165584.1"/>
    </source>
</evidence>
<dbReference type="AlphaFoldDB" id="A0A8S2F5U3"/>
<dbReference type="PANTHER" id="PTHR10747">
    <property type="entry name" value="TRANSCRIPTION FACTOR COE FAMILY MEMBER"/>
    <property type="match status" value="1"/>
</dbReference>
<dbReference type="InterPro" id="IPR032200">
    <property type="entry name" value="COE_DBD"/>
</dbReference>
<comment type="subcellular location">
    <subcellularLocation>
        <location evidence="1">Nucleus</location>
    </subcellularLocation>
</comment>
<keyword evidence="1" id="KW-0862">Zinc</keyword>
<keyword evidence="1" id="KW-0238">DNA-binding</keyword>
<keyword evidence="1" id="KW-0805">Transcription regulation</keyword>
<evidence type="ECO:0000259" key="2">
    <source>
        <dbReference type="Pfam" id="PF16422"/>
    </source>
</evidence>
<dbReference type="PROSITE" id="PS01345">
    <property type="entry name" value="COE"/>
    <property type="match status" value="1"/>
</dbReference>
<dbReference type="GO" id="GO:0008270">
    <property type="term" value="F:zinc ion binding"/>
    <property type="evidence" value="ECO:0007669"/>
    <property type="project" value="UniProtKB-KW"/>
</dbReference>
<gene>
    <name evidence="3" type="ORF">OVA965_LOCUS30990</name>
    <name evidence="4" type="ORF">TMI583_LOCUS31805</name>
</gene>
<accession>A0A8S2F5U3</accession>
<dbReference type="FunFam" id="2.60.40.3180:FF:000004">
    <property type="entry name" value="Transcription factor COE1"/>
    <property type="match status" value="1"/>
</dbReference>
<dbReference type="InterPro" id="IPR003523">
    <property type="entry name" value="Transcription_factor_COE"/>
</dbReference>
<name>A0A8S2F5U3_9BILA</name>
<dbReference type="EMBL" id="CAJOBA010044564">
    <property type="protein sequence ID" value="CAF4165584.1"/>
    <property type="molecule type" value="Genomic_DNA"/>
</dbReference>
<feature type="domain" description="Transcription factor COE DNA-binding" evidence="2">
    <location>
        <begin position="2"/>
        <end position="118"/>
    </location>
</feature>
<dbReference type="Pfam" id="PF16422">
    <property type="entry name" value="COE1_DBD"/>
    <property type="match status" value="1"/>
</dbReference>
<evidence type="ECO:0000313" key="5">
    <source>
        <dbReference type="Proteomes" id="UP000677228"/>
    </source>
</evidence>
<reference evidence="3" key="1">
    <citation type="submission" date="2021-02" db="EMBL/GenBank/DDBJ databases">
        <authorList>
            <person name="Nowell W R."/>
        </authorList>
    </citation>
    <scope>NUCLEOTIDE SEQUENCE</scope>
</reference>
<dbReference type="GO" id="GO:0005634">
    <property type="term" value="C:nucleus"/>
    <property type="evidence" value="ECO:0007669"/>
    <property type="project" value="UniProtKB-SubCell"/>
</dbReference>
<dbReference type="Gene3D" id="2.60.40.3180">
    <property type="entry name" value="Transcription factor COE1, DNA-binding domain"/>
    <property type="match status" value="1"/>
</dbReference>
<dbReference type="InterPro" id="IPR038173">
    <property type="entry name" value="COE_DBD_sf"/>
</dbReference>
<dbReference type="GO" id="GO:0006355">
    <property type="term" value="P:regulation of DNA-templated transcription"/>
    <property type="evidence" value="ECO:0007669"/>
    <property type="project" value="InterPro"/>
</dbReference>
<evidence type="ECO:0000313" key="3">
    <source>
        <dbReference type="EMBL" id="CAF1355283.1"/>
    </source>
</evidence>
<proteinExistence type="inferred from homology"/>
<sequence>EPDGLRTNNGIHYRLALYYPHLGVHQDQDIFVRMIDSVTKQPIVYEGQDKNPEMCRVLLTHEVMCSRCCDKKSCGNRNETPSDPVVVDRFFLKFFLKCNQNCLKNAGNPRDMRRFQVKYIFKL</sequence>